<accession>A0A917R937</accession>
<name>A0A917R937_9NOCA</name>
<protein>
    <submittedName>
        <fullName evidence="3">Uncharacterized protein</fullName>
    </submittedName>
</protein>
<dbReference type="InterPro" id="IPR057952">
    <property type="entry name" value="Rv2743c-like"/>
</dbReference>
<dbReference type="Pfam" id="PF25587">
    <property type="entry name" value="Rv2743c"/>
    <property type="match status" value="1"/>
</dbReference>
<dbReference type="AlphaFoldDB" id="A0A917R937"/>
<reference evidence="3" key="1">
    <citation type="journal article" date="2014" name="Int. J. Syst. Evol. Microbiol.">
        <title>Complete genome sequence of Corynebacterium casei LMG S-19264T (=DSM 44701T), isolated from a smear-ripened cheese.</title>
        <authorList>
            <consortium name="US DOE Joint Genome Institute (JGI-PGF)"/>
            <person name="Walter F."/>
            <person name="Albersmeier A."/>
            <person name="Kalinowski J."/>
            <person name="Ruckert C."/>
        </authorList>
    </citation>
    <scope>NUCLEOTIDE SEQUENCE</scope>
    <source>
        <strain evidence="3">CGMCC 4.3508</strain>
    </source>
</reference>
<feature type="region of interest" description="Disordered" evidence="1">
    <location>
        <begin position="290"/>
        <end position="315"/>
    </location>
</feature>
<dbReference type="EMBL" id="BMMH01000001">
    <property type="protein sequence ID" value="GGK95465.1"/>
    <property type="molecule type" value="Genomic_DNA"/>
</dbReference>
<evidence type="ECO:0000256" key="1">
    <source>
        <dbReference type="SAM" id="MobiDB-lite"/>
    </source>
</evidence>
<evidence type="ECO:0000256" key="2">
    <source>
        <dbReference type="SAM" id="Phobius"/>
    </source>
</evidence>
<dbReference type="NCBIfam" id="NF047839">
    <property type="entry name" value="PspM_Rv2743c"/>
    <property type="match status" value="1"/>
</dbReference>
<keyword evidence="2" id="KW-1133">Transmembrane helix</keyword>
<keyword evidence="2" id="KW-0812">Transmembrane</keyword>
<evidence type="ECO:0000313" key="4">
    <source>
        <dbReference type="Proteomes" id="UP000638263"/>
    </source>
</evidence>
<feature type="transmembrane region" description="Helical" evidence="2">
    <location>
        <begin position="66"/>
        <end position="84"/>
    </location>
</feature>
<keyword evidence="2" id="KW-0472">Membrane</keyword>
<feature type="region of interest" description="Disordered" evidence="1">
    <location>
        <begin position="1"/>
        <end position="20"/>
    </location>
</feature>
<sequence>MKSDRPRFPTGSRESARAWPELQPQAAYVADTLRDAGENALVAVRRWADPRERELRRRRRARRRSIGLGTASGLTTAGAVGLVILSAPAWAVVVLGGGAVALVTGAALSTRRYLRLRRAPLPLAGYVPRKLPAARSAGRPAITRLARAERALHEVAGQIARSRRLPAGELEDLVATAGSGAAALTALAADIATMESAVRTLSGGAGEITDAADVHRLRETLQSIVVRLDGGVAEYEQVVAAATRVLAVDETGALRYEFDGIVADLRQAADRMDGWAQALTELADRVPGSLLPPAAGRAPWQTPMEADAPQRRARR</sequence>
<dbReference type="Proteomes" id="UP000638263">
    <property type="component" value="Unassembled WGS sequence"/>
</dbReference>
<comment type="caution">
    <text evidence="3">The sequence shown here is derived from an EMBL/GenBank/DDBJ whole genome shotgun (WGS) entry which is preliminary data.</text>
</comment>
<keyword evidence="4" id="KW-1185">Reference proteome</keyword>
<organism evidence="3 4">
    <name type="scientific">Nocardia jinanensis</name>
    <dbReference type="NCBI Taxonomy" id="382504"/>
    <lineage>
        <taxon>Bacteria</taxon>
        <taxon>Bacillati</taxon>
        <taxon>Actinomycetota</taxon>
        <taxon>Actinomycetes</taxon>
        <taxon>Mycobacteriales</taxon>
        <taxon>Nocardiaceae</taxon>
        <taxon>Nocardia</taxon>
    </lineage>
</organism>
<reference evidence="3" key="2">
    <citation type="submission" date="2020-09" db="EMBL/GenBank/DDBJ databases">
        <authorList>
            <person name="Sun Q."/>
            <person name="Zhou Y."/>
        </authorList>
    </citation>
    <scope>NUCLEOTIDE SEQUENCE</scope>
    <source>
        <strain evidence="3">CGMCC 4.3508</strain>
    </source>
</reference>
<proteinExistence type="predicted"/>
<gene>
    <name evidence="3" type="ORF">GCM10011588_07260</name>
</gene>
<feature type="transmembrane region" description="Helical" evidence="2">
    <location>
        <begin position="90"/>
        <end position="108"/>
    </location>
</feature>
<dbReference type="RefSeq" id="WP_063916188.1">
    <property type="nucleotide sequence ID" value="NZ_BMMH01000001.1"/>
</dbReference>
<evidence type="ECO:0000313" key="3">
    <source>
        <dbReference type="EMBL" id="GGK95465.1"/>
    </source>
</evidence>